<dbReference type="STRING" id="331657.A0A4U0XPG0"/>
<dbReference type="Proteomes" id="UP000308768">
    <property type="component" value="Unassembled WGS sequence"/>
</dbReference>
<comment type="caution">
    <text evidence="1">The sequence shown here is derived from an EMBL/GenBank/DDBJ whole genome shotgun (WGS) entry which is preliminary data.</text>
</comment>
<keyword evidence="2" id="KW-1185">Reference proteome</keyword>
<proteinExistence type="predicted"/>
<evidence type="ECO:0000313" key="1">
    <source>
        <dbReference type="EMBL" id="TKA78307.1"/>
    </source>
</evidence>
<reference evidence="1 2" key="1">
    <citation type="submission" date="2017-03" db="EMBL/GenBank/DDBJ databases">
        <title>Genomes of endolithic fungi from Antarctica.</title>
        <authorList>
            <person name="Coleine C."/>
            <person name="Masonjones S."/>
            <person name="Stajich J.E."/>
        </authorList>
    </citation>
    <scope>NUCLEOTIDE SEQUENCE [LARGE SCALE GENOMIC DNA]</scope>
    <source>
        <strain evidence="1 2">CCFEE 5187</strain>
    </source>
</reference>
<protein>
    <submittedName>
        <fullName evidence="1">Uncharacterized protein</fullName>
    </submittedName>
</protein>
<organism evidence="1 2">
    <name type="scientific">Cryomyces minteri</name>
    <dbReference type="NCBI Taxonomy" id="331657"/>
    <lineage>
        <taxon>Eukaryota</taxon>
        <taxon>Fungi</taxon>
        <taxon>Dikarya</taxon>
        <taxon>Ascomycota</taxon>
        <taxon>Pezizomycotina</taxon>
        <taxon>Dothideomycetes</taxon>
        <taxon>Dothideomycetes incertae sedis</taxon>
        <taxon>Cryomyces</taxon>
    </lineage>
</organism>
<dbReference type="AlphaFoldDB" id="A0A4U0XPG0"/>
<evidence type="ECO:0000313" key="2">
    <source>
        <dbReference type="Proteomes" id="UP000308768"/>
    </source>
</evidence>
<accession>A0A4U0XPG0</accession>
<gene>
    <name evidence="1" type="ORF">B0A49_02063</name>
</gene>
<sequence>MAPTATARTNTQWSTEFDTARRHNLFQNPPKDHTAYPSLAAAIEPHTHSFNAILDKNGLIDHALRDVGTKVFLDGDPAPSR</sequence>
<dbReference type="OrthoDB" id="10248617at2759"/>
<name>A0A4U0XPG0_9PEZI</name>
<dbReference type="EMBL" id="NAJN01000148">
    <property type="protein sequence ID" value="TKA78307.1"/>
    <property type="molecule type" value="Genomic_DNA"/>
</dbReference>